<proteinExistence type="predicted"/>
<gene>
    <name evidence="1" type="ORF">UFOPK1506_00554</name>
</gene>
<sequence>MKKIALVVAPLLALSLVVTGCGAKKDAGSESASEQVNDTQANKLTEDQTDGALVSLKGVFGETTAVEGGIEVTVSQPMNFMPSADAQNYTEELTVNTMEITIKNGASEDLDTSSIVFSADSGVNTCLEIVDTANGYEGVPVVILPVGETISFKYATGCVGKPGENLVVKTWFSAAKVNFEGTIA</sequence>
<name>A0A6J6CN31_9ZZZZ</name>
<protein>
    <submittedName>
        <fullName evidence="1">Unannotated protein</fullName>
    </submittedName>
</protein>
<dbReference type="EMBL" id="CAEZSV010000080">
    <property type="protein sequence ID" value="CAB4552657.1"/>
    <property type="molecule type" value="Genomic_DNA"/>
</dbReference>
<evidence type="ECO:0000313" key="1">
    <source>
        <dbReference type="EMBL" id="CAB4552657.1"/>
    </source>
</evidence>
<dbReference type="PROSITE" id="PS51257">
    <property type="entry name" value="PROKAR_LIPOPROTEIN"/>
    <property type="match status" value="1"/>
</dbReference>
<reference evidence="1" key="1">
    <citation type="submission" date="2020-05" db="EMBL/GenBank/DDBJ databases">
        <authorList>
            <person name="Chiriac C."/>
            <person name="Salcher M."/>
            <person name="Ghai R."/>
            <person name="Kavagutti S V."/>
        </authorList>
    </citation>
    <scope>NUCLEOTIDE SEQUENCE</scope>
</reference>
<accession>A0A6J6CN31</accession>
<organism evidence="1">
    <name type="scientific">freshwater metagenome</name>
    <dbReference type="NCBI Taxonomy" id="449393"/>
    <lineage>
        <taxon>unclassified sequences</taxon>
        <taxon>metagenomes</taxon>
        <taxon>ecological metagenomes</taxon>
    </lineage>
</organism>
<dbReference type="AlphaFoldDB" id="A0A6J6CN31"/>